<reference evidence="11" key="3">
    <citation type="submission" date="2020-05" db="EMBL/GenBank/DDBJ databases">
        <title>Electrophorus electricus (electric eel) genome, fEleEle1, primary haplotype.</title>
        <authorList>
            <person name="Myers G."/>
            <person name="Meyer A."/>
            <person name="Fedrigo O."/>
            <person name="Formenti G."/>
            <person name="Rhie A."/>
            <person name="Tracey A."/>
            <person name="Sims Y."/>
            <person name="Jarvis E.D."/>
        </authorList>
    </citation>
    <scope>NUCLEOTIDE SEQUENCE [LARGE SCALE GENOMIC DNA]</scope>
</reference>
<evidence type="ECO:0000313" key="11">
    <source>
        <dbReference type="Ensembl" id="ENSEEEP00000032519.2"/>
    </source>
</evidence>
<protein>
    <recommendedName>
        <fullName evidence="9">Repressor of RNA polymerase III transcription MAF1</fullName>
    </recommendedName>
</protein>
<dbReference type="Ensembl" id="ENSEEET00000032907.2">
    <property type="protein sequence ID" value="ENSEEEP00000032519.2"/>
    <property type="gene ID" value="ENSEEEG00000015506.2"/>
</dbReference>
<evidence type="ECO:0000256" key="1">
    <source>
        <dbReference type="ARBA" id="ARBA00004123"/>
    </source>
</evidence>
<dbReference type="GO" id="GO:0016480">
    <property type="term" value="P:negative regulation of transcription by RNA polymerase III"/>
    <property type="evidence" value="ECO:0007669"/>
    <property type="project" value="UniProtKB-UniRule"/>
</dbReference>
<keyword evidence="4" id="KW-0963">Cytoplasm</keyword>
<dbReference type="InterPro" id="IPR015257">
    <property type="entry name" value="Maf1"/>
</dbReference>
<evidence type="ECO:0000313" key="12">
    <source>
        <dbReference type="Proteomes" id="UP000314983"/>
    </source>
</evidence>
<feature type="compositionally biased region" description="Polar residues" evidence="10">
    <location>
        <begin position="61"/>
        <end position="78"/>
    </location>
</feature>
<sequence length="267" mass="30422">MKLLENSSFEAINTQLTIETGDCKIIGRIESYSCKMAGEDKQMFKQFCQEGLPHVLEALSPPQTSGVSPSKLSHSQSGDEGEGPLSDKCSRKTLFYLIATLNESFRPDYDFSRTRGHDFSREPSLSWVFNAVNSSLSVAAGEAYSRLQPQLWEAIDHEISLAECDIYRYNSSFTSPCPYCVYNPDLDSDPYGEEGNLWSFNYFFYNKRLKRIVFFTCRSVSLFMAPRDSGIGTELDLDLDDGSYRGQEEEEEEEEEENMDEQRCVCQ</sequence>
<reference evidence="12" key="2">
    <citation type="journal article" date="2017" name="Sci. Adv.">
        <title>A tail of two voltages: Proteomic comparison of the three electric organs of the electric eel.</title>
        <authorList>
            <person name="Traeger L.L."/>
            <person name="Sabat G."/>
            <person name="Barrett-Wilt G.A."/>
            <person name="Wells G.B."/>
            <person name="Sussman M.R."/>
        </authorList>
    </citation>
    <scope>NUCLEOTIDE SEQUENCE [LARGE SCALE GENOMIC DNA]</scope>
</reference>
<dbReference type="FunFam" id="3.40.1000.50:FF:000001">
    <property type="entry name" value="Repressor of RNA polymerase III transcription MAF1"/>
    <property type="match status" value="1"/>
</dbReference>
<feature type="compositionally biased region" description="Acidic residues" evidence="10">
    <location>
        <begin position="248"/>
        <end position="259"/>
    </location>
</feature>
<gene>
    <name evidence="11" type="primary">MAF1</name>
</gene>
<reference evidence="12" key="1">
    <citation type="journal article" date="2014" name="Science">
        <title>Nonhuman genetics. Genomic basis for the convergent evolution of electric organs.</title>
        <authorList>
            <person name="Gallant J.R."/>
            <person name="Traeger L.L."/>
            <person name="Volkening J.D."/>
            <person name="Moffett H."/>
            <person name="Chen P.H."/>
            <person name="Novina C.D."/>
            <person name="Phillips G.N.Jr."/>
            <person name="Anand R."/>
            <person name="Wells G.B."/>
            <person name="Pinch M."/>
            <person name="Guth R."/>
            <person name="Unguez G.A."/>
            <person name="Albert J.S."/>
            <person name="Zakon H.H."/>
            <person name="Samanta M.P."/>
            <person name="Sussman M.R."/>
        </authorList>
    </citation>
    <scope>NUCLEOTIDE SEQUENCE [LARGE SCALE GENOMIC DNA]</scope>
</reference>
<dbReference type="PIRSF" id="PIRSF037240">
    <property type="entry name" value="RNA_polIII_Trep_MAF1"/>
    <property type="match status" value="1"/>
</dbReference>
<keyword evidence="12" id="KW-1185">Reference proteome</keyword>
<dbReference type="InterPro" id="IPR038564">
    <property type="entry name" value="Maf1_sf"/>
</dbReference>
<accession>A0A4W4G4X3</accession>
<dbReference type="Proteomes" id="UP000314983">
    <property type="component" value="Chromosome 20"/>
</dbReference>
<dbReference type="AlphaFoldDB" id="A0A4W4G4X3"/>
<evidence type="ECO:0000256" key="3">
    <source>
        <dbReference type="ARBA" id="ARBA00006231"/>
    </source>
</evidence>
<evidence type="ECO:0000256" key="2">
    <source>
        <dbReference type="ARBA" id="ARBA00004496"/>
    </source>
</evidence>
<reference evidence="11" key="5">
    <citation type="submission" date="2025-09" db="UniProtKB">
        <authorList>
            <consortium name="Ensembl"/>
        </authorList>
    </citation>
    <scope>IDENTIFICATION</scope>
</reference>
<dbReference type="GeneTree" id="ENSGT00390000006896"/>
<evidence type="ECO:0000256" key="6">
    <source>
        <dbReference type="ARBA" id="ARBA00023015"/>
    </source>
</evidence>
<comment type="subcellular location">
    <subcellularLocation>
        <location evidence="2">Cytoplasm</location>
    </subcellularLocation>
    <subcellularLocation>
        <location evidence="1 9">Nucleus</location>
    </subcellularLocation>
</comment>
<feature type="region of interest" description="Disordered" evidence="10">
    <location>
        <begin position="59"/>
        <end position="86"/>
    </location>
</feature>
<keyword evidence="7 9" id="KW-0804">Transcription</keyword>
<dbReference type="Gene3D" id="3.40.1000.50">
    <property type="entry name" value="Repressor of RNA polymerase III transcription Maf1"/>
    <property type="match status" value="1"/>
</dbReference>
<dbReference type="GO" id="GO:0005634">
    <property type="term" value="C:nucleus"/>
    <property type="evidence" value="ECO:0007669"/>
    <property type="project" value="UniProtKB-SubCell"/>
</dbReference>
<evidence type="ECO:0000256" key="5">
    <source>
        <dbReference type="ARBA" id="ARBA00022491"/>
    </source>
</evidence>
<evidence type="ECO:0000256" key="10">
    <source>
        <dbReference type="SAM" id="MobiDB-lite"/>
    </source>
</evidence>
<reference evidence="11" key="4">
    <citation type="submission" date="2025-08" db="UniProtKB">
        <authorList>
            <consortium name="Ensembl"/>
        </authorList>
    </citation>
    <scope>IDENTIFICATION</scope>
</reference>
<evidence type="ECO:0000256" key="9">
    <source>
        <dbReference type="PIRNR" id="PIRNR037240"/>
    </source>
</evidence>
<comment type="similarity">
    <text evidence="3 9">Belongs to the MAF1 family.</text>
</comment>
<organism evidence="11 12">
    <name type="scientific">Electrophorus electricus</name>
    <name type="common">Electric eel</name>
    <name type="synonym">Gymnotus electricus</name>
    <dbReference type="NCBI Taxonomy" id="8005"/>
    <lineage>
        <taxon>Eukaryota</taxon>
        <taxon>Metazoa</taxon>
        <taxon>Chordata</taxon>
        <taxon>Craniata</taxon>
        <taxon>Vertebrata</taxon>
        <taxon>Euteleostomi</taxon>
        <taxon>Actinopterygii</taxon>
        <taxon>Neopterygii</taxon>
        <taxon>Teleostei</taxon>
        <taxon>Ostariophysi</taxon>
        <taxon>Gymnotiformes</taxon>
        <taxon>Gymnotoidei</taxon>
        <taxon>Gymnotidae</taxon>
        <taxon>Electrophorus</taxon>
    </lineage>
</organism>
<feature type="region of interest" description="Disordered" evidence="10">
    <location>
        <begin position="234"/>
        <end position="267"/>
    </location>
</feature>
<evidence type="ECO:0000256" key="7">
    <source>
        <dbReference type="ARBA" id="ARBA00023163"/>
    </source>
</evidence>
<dbReference type="FunFam" id="3.40.1000.50:FF:000002">
    <property type="entry name" value="Repressor of RNA polymerase III transcription MAF1"/>
    <property type="match status" value="1"/>
</dbReference>
<name>A0A4W4G4X3_ELEEL</name>
<evidence type="ECO:0000256" key="4">
    <source>
        <dbReference type="ARBA" id="ARBA00022490"/>
    </source>
</evidence>
<dbReference type="PANTHER" id="PTHR22504">
    <property type="entry name" value="REPRESSOR OF RNA POLYMERASE III TRANSCRIPTION MAF1"/>
    <property type="match status" value="1"/>
</dbReference>
<dbReference type="Pfam" id="PF09174">
    <property type="entry name" value="Maf1"/>
    <property type="match status" value="2"/>
</dbReference>
<keyword evidence="8 9" id="KW-0539">Nucleus</keyword>
<keyword evidence="6 9" id="KW-0805">Transcription regulation</keyword>
<dbReference type="GO" id="GO:0005737">
    <property type="term" value="C:cytoplasm"/>
    <property type="evidence" value="ECO:0007669"/>
    <property type="project" value="UniProtKB-SubCell"/>
</dbReference>
<dbReference type="GO" id="GO:0000994">
    <property type="term" value="F:RNA polymerase III core binding"/>
    <property type="evidence" value="ECO:0007669"/>
    <property type="project" value="TreeGrafter"/>
</dbReference>
<evidence type="ECO:0000256" key="8">
    <source>
        <dbReference type="ARBA" id="ARBA00023242"/>
    </source>
</evidence>
<comment type="function">
    <text evidence="9">Element of the TORC1 signaling pathway that acts as a mediator of diverse signals and that represses RNA polymerase III transcription. Inhibits the de novo assembly of TFIIIB onto DNA.</text>
</comment>
<proteinExistence type="inferred from homology"/>
<keyword evidence="5 9" id="KW-0678">Repressor</keyword>
<dbReference type="PANTHER" id="PTHR22504:SF5">
    <property type="entry name" value="REPRESSOR OF RNA POLYMERASE III TRANSCRIPTION MAF1 HOMOLOG"/>
    <property type="match status" value="1"/>
</dbReference>